<dbReference type="AlphaFoldDB" id="A0A4Y6U8G7"/>
<evidence type="ECO:0000313" key="7">
    <source>
        <dbReference type="Proteomes" id="UP000318709"/>
    </source>
</evidence>
<dbReference type="PANTHER" id="PTHR11545:SF2">
    <property type="entry name" value="LARGE RIBOSOMAL SUBUNIT PROTEIN UL13M"/>
    <property type="match status" value="1"/>
</dbReference>
<sequence>MSLTKTTRPLKPAEVKRDWVLIDAEGLVLGRLATIIANRLRGKNKPQYTPNVDCGDAIVVINAEKVVLTGNKAGQKLFHYHTGYPGGIKERTVAQRLNGHHPEHLVEKAVERMITRGPLQRAQMKHLYIYAGTEHPHEGQSPKKLDVASMNRKNTLARPGQA</sequence>
<proteinExistence type="inferred from homology"/>
<dbReference type="GO" id="GO:0003729">
    <property type="term" value="F:mRNA binding"/>
    <property type="evidence" value="ECO:0007669"/>
    <property type="project" value="TreeGrafter"/>
</dbReference>
<dbReference type="EMBL" id="CP038231">
    <property type="protein sequence ID" value="QDH13662.1"/>
    <property type="molecule type" value="Genomic_DNA"/>
</dbReference>
<feature type="compositionally biased region" description="Basic and acidic residues" evidence="5">
    <location>
        <begin position="134"/>
        <end position="146"/>
    </location>
</feature>
<dbReference type="PANTHER" id="PTHR11545">
    <property type="entry name" value="RIBOSOMAL PROTEIN L13"/>
    <property type="match status" value="1"/>
</dbReference>
<dbReference type="InterPro" id="IPR036899">
    <property type="entry name" value="Ribosomal_uL13_sf"/>
</dbReference>
<dbReference type="InterPro" id="IPR005822">
    <property type="entry name" value="Ribosomal_uL13"/>
</dbReference>
<dbReference type="Pfam" id="PF00572">
    <property type="entry name" value="Ribosomal_L13"/>
    <property type="match status" value="1"/>
</dbReference>
<dbReference type="HAMAP" id="MF_01366">
    <property type="entry name" value="Ribosomal_uL13"/>
    <property type="match status" value="1"/>
</dbReference>
<dbReference type="GO" id="GO:0003735">
    <property type="term" value="F:structural constituent of ribosome"/>
    <property type="evidence" value="ECO:0007669"/>
    <property type="project" value="InterPro"/>
</dbReference>
<dbReference type="CDD" id="cd00392">
    <property type="entry name" value="Ribosomal_L13"/>
    <property type="match status" value="1"/>
</dbReference>
<keyword evidence="3 4" id="KW-0687">Ribonucleoprotein</keyword>
<comment type="function">
    <text evidence="4">This protein is one of the early assembly proteins of the 50S ribosomal subunit, although it is not seen to bind rRNA by itself. It is important during the early stages of 50S assembly.</text>
</comment>
<name>A0A4Y6U8G7_9PROT</name>
<feature type="region of interest" description="Disordered" evidence="5">
    <location>
        <begin position="134"/>
        <end position="162"/>
    </location>
</feature>
<reference evidence="6 7" key="1">
    <citation type="submission" date="2019-03" db="EMBL/GenBank/DDBJ databases">
        <title>The complete genome sequence of Swingsia_sp. F3b2 LMG30590(T).</title>
        <authorList>
            <person name="Chua K.-O."/>
            <person name="Chan K.-G."/>
            <person name="See-Too W.-S."/>
        </authorList>
    </citation>
    <scope>NUCLEOTIDE SEQUENCE [LARGE SCALE GENOMIC DNA]</scope>
    <source>
        <strain evidence="6 7">F3b2</strain>
    </source>
</reference>
<organism evidence="6 7">
    <name type="scientific">Formicincola oecophyllae</name>
    <dbReference type="NCBI Taxonomy" id="2558361"/>
    <lineage>
        <taxon>Bacteria</taxon>
        <taxon>Pseudomonadati</taxon>
        <taxon>Pseudomonadota</taxon>
        <taxon>Alphaproteobacteria</taxon>
        <taxon>Acetobacterales</taxon>
        <taxon>Acetobacteraceae</taxon>
        <taxon>Formicincola</taxon>
    </lineage>
</organism>
<dbReference type="OrthoDB" id="9801330at2"/>
<evidence type="ECO:0000256" key="1">
    <source>
        <dbReference type="ARBA" id="ARBA00006227"/>
    </source>
</evidence>
<dbReference type="GO" id="GO:0006412">
    <property type="term" value="P:translation"/>
    <property type="evidence" value="ECO:0007669"/>
    <property type="project" value="UniProtKB-UniRule"/>
</dbReference>
<dbReference type="KEGG" id="swf:E3E12_05060"/>
<gene>
    <name evidence="4 6" type="primary">rplM</name>
    <name evidence="6" type="ORF">E3E12_05060</name>
</gene>
<evidence type="ECO:0000256" key="2">
    <source>
        <dbReference type="ARBA" id="ARBA00022980"/>
    </source>
</evidence>
<dbReference type="Proteomes" id="UP000318709">
    <property type="component" value="Chromosome"/>
</dbReference>
<evidence type="ECO:0000313" key="6">
    <source>
        <dbReference type="EMBL" id="QDH13662.1"/>
    </source>
</evidence>
<dbReference type="Gene3D" id="3.90.1180.10">
    <property type="entry name" value="Ribosomal protein L13"/>
    <property type="match status" value="1"/>
</dbReference>
<protein>
    <recommendedName>
        <fullName evidence="4">Large ribosomal subunit protein uL13</fullName>
    </recommendedName>
</protein>
<dbReference type="GO" id="GO:0017148">
    <property type="term" value="P:negative regulation of translation"/>
    <property type="evidence" value="ECO:0007669"/>
    <property type="project" value="TreeGrafter"/>
</dbReference>
<comment type="similarity">
    <text evidence="1 4">Belongs to the universal ribosomal protein uL13 family.</text>
</comment>
<keyword evidence="2 4" id="KW-0689">Ribosomal protein</keyword>
<evidence type="ECO:0000256" key="5">
    <source>
        <dbReference type="SAM" id="MobiDB-lite"/>
    </source>
</evidence>
<dbReference type="InterPro" id="IPR005823">
    <property type="entry name" value="Ribosomal_uL13_bac-type"/>
</dbReference>
<dbReference type="PIRSF" id="PIRSF002181">
    <property type="entry name" value="Ribosomal_L13"/>
    <property type="match status" value="1"/>
</dbReference>
<dbReference type="RefSeq" id="WP_141443370.1">
    <property type="nucleotide sequence ID" value="NZ_CP038231.1"/>
</dbReference>
<dbReference type="SUPFAM" id="SSF52161">
    <property type="entry name" value="Ribosomal protein L13"/>
    <property type="match status" value="1"/>
</dbReference>
<keyword evidence="7" id="KW-1185">Reference proteome</keyword>
<evidence type="ECO:0000256" key="4">
    <source>
        <dbReference type="HAMAP-Rule" id="MF_01366"/>
    </source>
</evidence>
<dbReference type="GO" id="GO:0022625">
    <property type="term" value="C:cytosolic large ribosomal subunit"/>
    <property type="evidence" value="ECO:0007669"/>
    <property type="project" value="TreeGrafter"/>
</dbReference>
<comment type="subunit">
    <text evidence="4">Part of the 50S ribosomal subunit.</text>
</comment>
<dbReference type="NCBIfam" id="TIGR01066">
    <property type="entry name" value="rplM_bact"/>
    <property type="match status" value="1"/>
</dbReference>
<evidence type="ECO:0000256" key="3">
    <source>
        <dbReference type="ARBA" id="ARBA00023274"/>
    </source>
</evidence>
<accession>A0A4Y6U8G7</accession>